<feature type="region of interest" description="Disordered" evidence="1">
    <location>
        <begin position="129"/>
        <end position="149"/>
    </location>
</feature>
<keyword evidence="3" id="KW-1185">Reference proteome</keyword>
<dbReference type="AlphaFoldDB" id="A0A6G1HB47"/>
<evidence type="ECO:0000313" key="3">
    <source>
        <dbReference type="Proteomes" id="UP000800041"/>
    </source>
</evidence>
<proteinExistence type="predicted"/>
<accession>A0A6G1HB47</accession>
<feature type="compositionally biased region" description="Basic and acidic residues" evidence="1">
    <location>
        <begin position="136"/>
        <end position="149"/>
    </location>
</feature>
<evidence type="ECO:0000313" key="2">
    <source>
        <dbReference type="EMBL" id="KAF1990272.1"/>
    </source>
</evidence>
<dbReference type="EMBL" id="ML977142">
    <property type="protein sequence ID" value="KAF1990272.1"/>
    <property type="molecule type" value="Genomic_DNA"/>
</dbReference>
<organism evidence="2 3">
    <name type="scientific">Aulographum hederae CBS 113979</name>
    <dbReference type="NCBI Taxonomy" id="1176131"/>
    <lineage>
        <taxon>Eukaryota</taxon>
        <taxon>Fungi</taxon>
        <taxon>Dikarya</taxon>
        <taxon>Ascomycota</taxon>
        <taxon>Pezizomycotina</taxon>
        <taxon>Dothideomycetes</taxon>
        <taxon>Pleosporomycetidae</taxon>
        <taxon>Aulographales</taxon>
        <taxon>Aulographaceae</taxon>
    </lineage>
</organism>
<sequence length="174" mass="18961">MRTLPQPSRSRTPALGEQESGEHAECADSFYTSAKFLPSALHHTRTVCGSCPGRLISSEVVVMACGCGPSGRPCLLLEEPSLPRGGTVRLHRRRDILRREHCKVQTRDSATRTPIYERGAKVVDGRSALANGSGERAGDENAHSDHWGQQHDSQLCLIDEAPYPRQVPGPLSLV</sequence>
<feature type="compositionally biased region" description="Polar residues" evidence="1">
    <location>
        <begin position="1"/>
        <end position="11"/>
    </location>
</feature>
<reference evidence="2" key="1">
    <citation type="journal article" date="2020" name="Stud. Mycol.">
        <title>101 Dothideomycetes genomes: a test case for predicting lifestyles and emergence of pathogens.</title>
        <authorList>
            <person name="Haridas S."/>
            <person name="Albert R."/>
            <person name="Binder M."/>
            <person name="Bloem J."/>
            <person name="Labutti K."/>
            <person name="Salamov A."/>
            <person name="Andreopoulos B."/>
            <person name="Baker S."/>
            <person name="Barry K."/>
            <person name="Bills G."/>
            <person name="Bluhm B."/>
            <person name="Cannon C."/>
            <person name="Castanera R."/>
            <person name="Culley D."/>
            <person name="Daum C."/>
            <person name="Ezra D."/>
            <person name="Gonzalez J."/>
            <person name="Henrissat B."/>
            <person name="Kuo A."/>
            <person name="Liang C."/>
            <person name="Lipzen A."/>
            <person name="Lutzoni F."/>
            <person name="Magnuson J."/>
            <person name="Mondo S."/>
            <person name="Nolan M."/>
            <person name="Ohm R."/>
            <person name="Pangilinan J."/>
            <person name="Park H.-J."/>
            <person name="Ramirez L."/>
            <person name="Alfaro M."/>
            <person name="Sun H."/>
            <person name="Tritt A."/>
            <person name="Yoshinaga Y."/>
            <person name="Zwiers L.-H."/>
            <person name="Turgeon B."/>
            <person name="Goodwin S."/>
            <person name="Spatafora J."/>
            <person name="Crous P."/>
            <person name="Grigoriev I."/>
        </authorList>
    </citation>
    <scope>NUCLEOTIDE SEQUENCE</scope>
    <source>
        <strain evidence="2">CBS 113979</strain>
    </source>
</reference>
<evidence type="ECO:0000256" key="1">
    <source>
        <dbReference type="SAM" id="MobiDB-lite"/>
    </source>
</evidence>
<dbReference type="Proteomes" id="UP000800041">
    <property type="component" value="Unassembled WGS sequence"/>
</dbReference>
<feature type="region of interest" description="Disordered" evidence="1">
    <location>
        <begin position="1"/>
        <end position="21"/>
    </location>
</feature>
<protein>
    <submittedName>
        <fullName evidence="2">Uncharacterized protein</fullName>
    </submittedName>
</protein>
<name>A0A6G1HB47_9PEZI</name>
<gene>
    <name evidence="2" type="ORF">K402DRAFT_389903</name>
</gene>